<feature type="region of interest" description="Disordered" evidence="1">
    <location>
        <begin position="367"/>
        <end position="392"/>
    </location>
</feature>
<dbReference type="InterPro" id="IPR016181">
    <property type="entry name" value="Acyl_CoA_acyltransferase"/>
</dbReference>
<protein>
    <submittedName>
        <fullName evidence="3">GNAT family N-acetyltransferase</fullName>
    </submittedName>
</protein>
<reference evidence="3" key="2">
    <citation type="submission" date="2021-03" db="EMBL/GenBank/DDBJ databases">
        <authorList>
            <person name="Artuso I."/>
            <person name="Turrini P."/>
            <person name="Pirolo M."/>
            <person name="Lugli G.A."/>
            <person name="Ventura M."/>
            <person name="Visca P."/>
        </authorList>
    </citation>
    <scope>NUCLEOTIDE SEQUENCE</scope>
    <source>
        <strain evidence="3">LMG 26462</strain>
    </source>
</reference>
<dbReference type="SUPFAM" id="SSF55729">
    <property type="entry name" value="Acyl-CoA N-acyltransferases (Nat)"/>
    <property type="match status" value="1"/>
</dbReference>
<accession>A0A9X1D5J7</accession>
<sequence length="392" mass="42888">MQGLKVAHSEKADSKSRAAETPAVALDPDFDFQSSEYARLYAVSDATAFQHPLWLTAFYRLAGHRGAEKIVVTGRHPTGGELLFVLPMIRRRHTGVVLLESCDLGVSDYAAPVVSANLPDNAPLAPAVRAVLPAFDILRLRPVRPEHVALWQLLLGGEARKLDFSAHATDLHDNFAIWRETALDGSFRRMLDRKKKRFLKQEGAQLRLLREPGEIRAGIAQLARLRAGRFDSDLIQGAEVEQFYADVAATGAATGFARTYVIAIAGETIGYAFGIAVAGRFNYLLIGCDYDAHGRHSPGLVLYDSMIEDWMANNGKVFDFTIGDEPFKHQFGTTATPMFLVGENATWRGRLGAAAFAAREQLRRLRTKTDDNANSANKTVSGGSDADKTGVS</sequence>
<reference evidence="3" key="1">
    <citation type="journal article" date="2021" name="Microorganisms">
        <title>Phylogenomic Reconstruction and Metabolic Potential of the Genus Aminobacter.</title>
        <authorList>
            <person name="Artuso I."/>
            <person name="Turrini P."/>
            <person name="Pirolo M."/>
            <person name="Lugli G.A."/>
            <person name="Ventura M."/>
            <person name="Visca P."/>
        </authorList>
    </citation>
    <scope>NUCLEOTIDE SEQUENCE</scope>
    <source>
        <strain evidence="3">LMG 26462</strain>
    </source>
</reference>
<dbReference type="Gene3D" id="3.40.630.30">
    <property type="match status" value="1"/>
</dbReference>
<feature type="region of interest" description="Disordered" evidence="1">
    <location>
        <begin position="1"/>
        <end position="20"/>
    </location>
</feature>
<evidence type="ECO:0000259" key="2">
    <source>
        <dbReference type="Pfam" id="PF13480"/>
    </source>
</evidence>
<organism evidence="3 4">
    <name type="scientific">Aminobacter anthyllidis</name>
    <dbReference type="NCBI Taxonomy" id="1035067"/>
    <lineage>
        <taxon>Bacteria</taxon>
        <taxon>Pseudomonadati</taxon>
        <taxon>Pseudomonadota</taxon>
        <taxon>Alphaproteobacteria</taxon>
        <taxon>Hyphomicrobiales</taxon>
        <taxon>Phyllobacteriaceae</taxon>
        <taxon>Aminobacter</taxon>
    </lineage>
</organism>
<dbReference type="EMBL" id="JAFLWW010000003">
    <property type="protein sequence ID" value="MBT1156061.1"/>
    <property type="molecule type" value="Genomic_DNA"/>
</dbReference>
<name>A0A9X1D5J7_9HYPH</name>
<dbReference type="AlphaFoldDB" id="A0A9X1D5J7"/>
<gene>
    <name evidence="3" type="ORF">J1C56_10695</name>
</gene>
<proteinExistence type="predicted"/>
<evidence type="ECO:0000313" key="3">
    <source>
        <dbReference type="EMBL" id="MBT1156061.1"/>
    </source>
</evidence>
<evidence type="ECO:0000313" key="4">
    <source>
        <dbReference type="Proteomes" id="UP001138921"/>
    </source>
</evidence>
<dbReference type="RefSeq" id="WP_214388836.1">
    <property type="nucleotide sequence ID" value="NZ_JAFLWW010000003.1"/>
</dbReference>
<feature type="compositionally biased region" description="Polar residues" evidence="1">
    <location>
        <begin position="372"/>
        <end position="382"/>
    </location>
</feature>
<feature type="domain" description="BioF2-like acetyltransferase" evidence="2">
    <location>
        <begin position="186"/>
        <end position="328"/>
    </location>
</feature>
<dbReference type="Pfam" id="PF13480">
    <property type="entry name" value="Acetyltransf_6"/>
    <property type="match status" value="1"/>
</dbReference>
<keyword evidence="4" id="KW-1185">Reference proteome</keyword>
<evidence type="ECO:0000256" key="1">
    <source>
        <dbReference type="SAM" id="MobiDB-lite"/>
    </source>
</evidence>
<feature type="compositionally biased region" description="Basic and acidic residues" evidence="1">
    <location>
        <begin position="7"/>
        <end position="18"/>
    </location>
</feature>
<comment type="caution">
    <text evidence="3">The sequence shown here is derived from an EMBL/GenBank/DDBJ whole genome shotgun (WGS) entry which is preliminary data.</text>
</comment>
<dbReference type="Proteomes" id="UP001138921">
    <property type="component" value="Unassembled WGS sequence"/>
</dbReference>
<dbReference type="InterPro" id="IPR038740">
    <property type="entry name" value="BioF2-like_GNAT_dom"/>
</dbReference>